<feature type="domain" description="DNA polymerase alpha catalytic subunit N-terminal" evidence="18">
    <location>
        <begin position="26"/>
        <end position="90"/>
    </location>
</feature>
<evidence type="ECO:0000256" key="11">
    <source>
        <dbReference type="ARBA" id="ARBA00023242"/>
    </source>
</evidence>
<evidence type="ECO:0000256" key="3">
    <source>
        <dbReference type="ARBA" id="ARBA00022679"/>
    </source>
</evidence>
<feature type="compositionally biased region" description="Basic and acidic residues" evidence="14">
    <location>
        <begin position="244"/>
        <end position="256"/>
    </location>
</feature>
<dbReference type="Pfam" id="PF00136">
    <property type="entry name" value="DNA_pol_B"/>
    <property type="match status" value="1"/>
</dbReference>
<keyword evidence="10 12" id="KW-0238">DNA-binding</keyword>
<dbReference type="PANTHER" id="PTHR45861:SF1">
    <property type="entry name" value="DNA POLYMERASE ALPHA CATALYTIC SUBUNIT"/>
    <property type="match status" value="1"/>
</dbReference>
<dbReference type="Pfam" id="PF12254">
    <property type="entry name" value="DNA_pol_alpha_N"/>
    <property type="match status" value="1"/>
</dbReference>
<dbReference type="InterPro" id="IPR036397">
    <property type="entry name" value="RNaseH_sf"/>
</dbReference>
<dbReference type="GO" id="GO:0003887">
    <property type="term" value="F:DNA-directed DNA polymerase activity"/>
    <property type="evidence" value="ECO:0007669"/>
    <property type="project" value="UniProtKB-KW"/>
</dbReference>
<feature type="region of interest" description="Disordered" evidence="14">
    <location>
        <begin position="122"/>
        <end position="142"/>
    </location>
</feature>
<keyword evidence="9 12" id="KW-0239">DNA-directed DNA polymerase</keyword>
<dbReference type="OrthoDB" id="6755010at2759"/>
<evidence type="ECO:0000256" key="2">
    <source>
        <dbReference type="ARBA" id="ARBA00005755"/>
    </source>
</evidence>
<protein>
    <recommendedName>
        <fullName evidence="12">DNA polymerase</fullName>
        <ecNumber evidence="12">2.7.7.7</ecNumber>
    </recommendedName>
</protein>
<dbReference type="GO" id="GO:0000166">
    <property type="term" value="F:nucleotide binding"/>
    <property type="evidence" value="ECO:0007669"/>
    <property type="project" value="InterPro"/>
</dbReference>
<keyword evidence="7" id="KW-0863">Zinc-finger</keyword>
<dbReference type="SUPFAM" id="SSF56672">
    <property type="entry name" value="DNA/RNA polymerases"/>
    <property type="match status" value="1"/>
</dbReference>
<dbReference type="InterPro" id="IPR043502">
    <property type="entry name" value="DNA/RNA_pol_sf"/>
</dbReference>
<dbReference type="Proteomes" id="UP000039865">
    <property type="component" value="Unassembled WGS sequence"/>
</dbReference>
<evidence type="ECO:0000256" key="1">
    <source>
        <dbReference type="ARBA" id="ARBA00004123"/>
    </source>
</evidence>
<feature type="compositionally biased region" description="Polar residues" evidence="14">
    <location>
        <begin position="1"/>
        <end position="10"/>
    </location>
</feature>
<feature type="region of interest" description="Disordered" evidence="14">
    <location>
        <begin position="1"/>
        <end position="20"/>
    </location>
</feature>
<evidence type="ECO:0000259" key="15">
    <source>
        <dbReference type="Pfam" id="PF00136"/>
    </source>
</evidence>
<feature type="domain" description="Zinc finger DNA-directed DNA polymerase family B alpha" evidence="17">
    <location>
        <begin position="1334"/>
        <end position="1505"/>
    </location>
</feature>
<keyword evidence="4 12" id="KW-0548">Nucleotidyltransferase</keyword>
<dbReference type="NCBIfam" id="TIGR00592">
    <property type="entry name" value="pol2"/>
    <property type="match status" value="1"/>
</dbReference>
<accession>A0A077ZS47</accession>
<evidence type="ECO:0000313" key="20">
    <source>
        <dbReference type="Proteomes" id="UP000039865"/>
    </source>
</evidence>
<proteinExistence type="inferred from homology"/>
<evidence type="ECO:0000256" key="5">
    <source>
        <dbReference type="ARBA" id="ARBA00022705"/>
    </source>
</evidence>
<dbReference type="GO" id="GO:0006272">
    <property type="term" value="P:leading strand elongation"/>
    <property type="evidence" value="ECO:0007669"/>
    <property type="project" value="TreeGrafter"/>
</dbReference>
<keyword evidence="20" id="KW-1185">Reference proteome</keyword>
<keyword evidence="13" id="KW-0175">Coiled coil</keyword>
<dbReference type="EC" id="2.7.7.7" evidence="12"/>
<evidence type="ECO:0000256" key="9">
    <source>
        <dbReference type="ARBA" id="ARBA00022932"/>
    </source>
</evidence>
<dbReference type="GO" id="GO:1902975">
    <property type="term" value="P:mitotic DNA replication initiation"/>
    <property type="evidence" value="ECO:0007669"/>
    <property type="project" value="InterPro"/>
</dbReference>
<dbReference type="InterPro" id="IPR038256">
    <property type="entry name" value="Pol_alpha_znc_sf"/>
</dbReference>
<dbReference type="Pfam" id="PF08996">
    <property type="entry name" value="zf-DNA_Pol"/>
    <property type="match status" value="1"/>
</dbReference>
<dbReference type="SUPFAM" id="SSF53098">
    <property type="entry name" value="Ribonuclease H-like"/>
    <property type="match status" value="1"/>
</dbReference>
<evidence type="ECO:0000259" key="18">
    <source>
        <dbReference type="Pfam" id="PF12254"/>
    </source>
</evidence>
<feature type="coiled-coil region" evidence="13">
    <location>
        <begin position="966"/>
        <end position="997"/>
    </location>
</feature>
<feature type="region of interest" description="Disordered" evidence="14">
    <location>
        <begin position="847"/>
        <end position="873"/>
    </location>
</feature>
<dbReference type="InterPro" id="IPR042087">
    <property type="entry name" value="DNA_pol_B_thumb"/>
</dbReference>
<dbReference type="Gene3D" id="3.30.420.10">
    <property type="entry name" value="Ribonuclease H-like superfamily/Ribonuclease H"/>
    <property type="match status" value="1"/>
</dbReference>
<dbReference type="GO" id="GO:0006273">
    <property type="term" value="P:lagging strand elongation"/>
    <property type="evidence" value="ECO:0007669"/>
    <property type="project" value="TreeGrafter"/>
</dbReference>
<dbReference type="Gene3D" id="6.10.10.100">
    <property type="match status" value="1"/>
</dbReference>
<evidence type="ECO:0000256" key="12">
    <source>
        <dbReference type="RuleBase" id="RU000442"/>
    </source>
</evidence>
<comment type="subcellular location">
    <subcellularLocation>
        <location evidence="1">Nucleus</location>
    </subcellularLocation>
</comment>
<dbReference type="Gene3D" id="2.40.50.730">
    <property type="match status" value="1"/>
</dbReference>
<dbReference type="PRINTS" id="PR00106">
    <property type="entry name" value="DNAPOLB"/>
</dbReference>
<keyword evidence="5 12" id="KW-0235">DNA replication</keyword>
<reference evidence="19 20" key="1">
    <citation type="submission" date="2014-06" db="EMBL/GenBank/DDBJ databases">
        <authorList>
            <person name="Swart Estienne"/>
        </authorList>
    </citation>
    <scope>NUCLEOTIDE SEQUENCE [LARGE SCALE GENOMIC DNA]</scope>
    <source>
        <strain evidence="19 20">130c</strain>
    </source>
</reference>
<comment type="catalytic activity">
    <reaction evidence="12">
        <text>DNA(n) + a 2'-deoxyribonucleoside 5'-triphosphate = DNA(n+1) + diphosphate</text>
        <dbReference type="Rhea" id="RHEA:22508"/>
        <dbReference type="Rhea" id="RHEA-COMP:17339"/>
        <dbReference type="Rhea" id="RHEA-COMP:17340"/>
        <dbReference type="ChEBI" id="CHEBI:33019"/>
        <dbReference type="ChEBI" id="CHEBI:61560"/>
        <dbReference type="ChEBI" id="CHEBI:173112"/>
        <dbReference type="EC" id="2.7.7.7"/>
    </reaction>
</comment>
<dbReference type="Gene3D" id="1.10.3200.20">
    <property type="entry name" value="DNA Polymerase alpha, zinc finger"/>
    <property type="match status" value="1"/>
</dbReference>
<dbReference type="CDD" id="cd05776">
    <property type="entry name" value="DNA_polB_alpha_exo"/>
    <property type="match status" value="1"/>
</dbReference>
<feature type="compositionally biased region" description="Polar residues" evidence="14">
    <location>
        <begin position="257"/>
        <end position="284"/>
    </location>
</feature>
<dbReference type="InterPro" id="IPR024647">
    <property type="entry name" value="DNA_pol_a_cat_su_N"/>
</dbReference>
<evidence type="ECO:0000256" key="13">
    <source>
        <dbReference type="SAM" id="Coils"/>
    </source>
</evidence>
<evidence type="ECO:0000259" key="16">
    <source>
        <dbReference type="Pfam" id="PF03104"/>
    </source>
</evidence>
<keyword evidence="3 12" id="KW-0808">Transferase</keyword>
<evidence type="ECO:0000256" key="6">
    <source>
        <dbReference type="ARBA" id="ARBA00022723"/>
    </source>
</evidence>
<name>A0A077ZS47_STYLE</name>
<dbReference type="InterPro" id="IPR006172">
    <property type="entry name" value="DNA-dir_DNA_pol_B"/>
</dbReference>
<dbReference type="Gene3D" id="3.90.1600.10">
    <property type="entry name" value="Palm domain of DNA polymerase"/>
    <property type="match status" value="1"/>
</dbReference>
<keyword evidence="8" id="KW-0862">Zinc</keyword>
<feature type="compositionally biased region" description="Polar residues" evidence="14">
    <location>
        <begin position="128"/>
        <end position="137"/>
    </location>
</feature>
<dbReference type="OMA" id="MTKMNVG"/>
<evidence type="ECO:0000256" key="14">
    <source>
        <dbReference type="SAM" id="MobiDB-lite"/>
    </source>
</evidence>
<dbReference type="CDD" id="cd05532">
    <property type="entry name" value="POLBc_alpha"/>
    <property type="match status" value="1"/>
</dbReference>
<dbReference type="InterPro" id="IPR017964">
    <property type="entry name" value="DNA-dir_DNA_pol_B_CS"/>
</dbReference>
<keyword evidence="11" id="KW-0539">Nucleus</keyword>
<sequence>MSDNYTTQSGREIKKIGQKSGVKNALAQLRAAREGGDKRTDQYQVEEAKRIFEEIDADEYERIQDQRKNDDFIVDDDGFGYRDHGGEIWERDDNEEVGGKKKKRKLDPNEQHITNFMMPASTIRKNKGTGNSSNIQIKQKPKVTAEQSMDIMNNLLQELDNKDVDELEDVNASAVMAELNKPIAFNKNEELLNKYGVTLESKQEIQVKRQLEQLQHEQTIGQHQQNANVFSKKRKLDEIQQPQVKKEHQELNKSRQTETIIHQSSNTSYFDAKSQLSHDQSMEYQSAVDDSKMSESSSAQKNAMNEGPIAFSKNQTNMSASKNDEWAQIKHQNQQAHQEFKTMEQKSAMDIQEFALPLNQDGSLSFYWIDAHEENNGADLFIFGKIYQPEINQYVSCSMKVNGMQREIYALPKMQKGKARGTLTREEENQLVRGVQLELEDIRKKRFQGITKWRCKPVTRKYAFEMPIQHGEHLFLKIKYDATFIPLPSTVQGNTFECLFGSNQSMLELFILKRKIKGPCWMTIKNPKKVTDFKKTWCRQEIEIDNPKNAEVTLDDLNKTDIPPLTSLTFAFKTARSQNNTNEIAMISCLVHNNVNQEGPSQTDKFQTFTLVRKLDGKPMPFDFDQKLRQKKENIQYFTNERQMIDLFVTRIFQIDPDLIVAHNLCGGIFDLLLARIQILKINHWSRIGRFKKGNIPTKKFDTGGANYGGSQWIPRQVTCGRLLVDTFLSAKELIRETNYDLTHLTKVQLKKDRQDFDDDLLPQFYLASERIFQLIEHSEKDSYYTFMLMLHLSIIPLTKQLTNIAGNLWFRSLQNARAERNEMLLLHEFKKKKFILPDKKPPNAKDLRRGFMGDEYEENDTKGGGKKGGKRKKAKYAGGLVIEPKAGFYDNIILLLDFNSLYPSIIQEYNLCFTTVNRRPTKNYDGSELKNQFKSADNAEGDEVEDVDLPDKNVNIKDAVLPNVLRDLVQKRKAVKEKMKNEKDQVKLQQLEIRQKAIKLTANSMYGCLGFSSSRFHASAIAALITKTGRETLLRTKDIAENKLGFNVVYGDTDSIMINTGTNQLQQSLEMGKKLKVEVNCLYKCLEIEIDGVFKSLLLLKKKKYAALRYEGVGSNEVKVIQEMKGLDMVRRDWCPLSKSIGNYVLSQILSGKQREDVVFNLNEYLSDIGEKMKSNRITLDQFIITKQLTRAISEYSDIKGQPHVAVAQRLKNQGKSEADLVNNFIPYVIGAQAFDTAKSNPQLSDKAYHPDELLSSKGKITLDIDWYITTQILPPITRLIEHIDGINIEFVAQCLGVDPKKYKYHSEKKNTDEIGDDGGSIQNPILQTETEKSLKHRSIAELKVKCPSCTHNYDFPGIYQEGKDVSGLICTKCNAKIPEKYVMNRVNLFLKQLLALYYQGKYECQEPSCKSMTRQLLYHNKCVNLTCKGKMVPEYSEHQTNDTLRYLQGLFNIKKHLHENSKNDSLKVETDIPFYNEYNVLQTKVDELMNRSKYNKVDLGSIFGFMRQSNNKMAVSSTATAQ</sequence>
<feature type="domain" description="DNA-directed DNA polymerase family B multifunctional" evidence="15">
    <location>
        <begin position="810"/>
        <end position="1285"/>
    </location>
</feature>
<dbReference type="InParanoid" id="A0A077ZS47"/>
<dbReference type="InterPro" id="IPR045846">
    <property type="entry name" value="POLBc_alpha"/>
</dbReference>
<dbReference type="Gene3D" id="3.30.70.2820">
    <property type="match status" value="1"/>
</dbReference>
<dbReference type="InterPro" id="IPR006133">
    <property type="entry name" value="DNA-dir_DNA_pol_B_exonuc"/>
</dbReference>
<dbReference type="InterPro" id="IPR015088">
    <property type="entry name" value="Znf_DNA-dir_DNA_pol_B_alpha"/>
</dbReference>
<gene>
    <name evidence="19" type="primary">Contig12154.g12993</name>
    <name evidence="19" type="ORF">STYLEM_1671</name>
</gene>
<dbReference type="FunCoup" id="A0A077ZS47">
    <property type="interactions" value="237"/>
</dbReference>
<dbReference type="InterPro" id="IPR023211">
    <property type="entry name" value="DNA_pol_palm_dom_sf"/>
</dbReference>
<dbReference type="GO" id="GO:0003682">
    <property type="term" value="F:chromatin binding"/>
    <property type="evidence" value="ECO:0007669"/>
    <property type="project" value="TreeGrafter"/>
</dbReference>
<feature type="region of interest" description="Disordered" evidence="14">
    <location>
        <begin position="239"/>
        <end position="302"/>
    </location>
</feature>
<dbReference type="SMART" id="SM00486">
    <property type="entry name" value="POLBc"/>
    <property type="match status" value="1"/>
</dbReference>
<evidence type="ECO:0000259" key="17">
    <source>
        <dbReference type="Pfam" id="PF08996"/>
    </source>
</evidence>
<dbReference type="InterPro" id="IPR012337">
    <property type="entry name" value="RNaseH-like_sf"/>
</dbReference>
<dbReference type="Gene3D" id="1.10.287.690">
    <property type="entry name" value="Helix hairpin bin"/>
    <property type="match status" value="1"/>
</dbReference>
<dbReference type="PANTHER" id="PTHR45861">
    <property type="entry name" value="DNA POLYMERASE ALPHA CATALYTIC SUBUNIT"/>
    <property type="match status" value="1"/>
</dbReference>
<evidence type="ECO:0000256" key="7">
    <source>
        <dbReference type="ARBA" id="ARBA00022771"/>
    </source>
</evidence>
<evidence type="ECO:0000313" key="19">
    <source>
        <dbReference type="EMBL" id="CDW72707.1"/>
    </source>
</evidence>
<dbReference type="GO" id="GO:0003688">
    <property type="term" value="F:DNA replication origin binding"/>
    <property type="evidence" value="ECO:0007669"/>
    <property type="project" value="TreeGrafter"/>
</dbReference>
<dbReference type="GO" id="GO:0005658">
    <property type="term" value="C:alpha DNA polymerase:primase complex"/>
    <property type="evidence" value="ECO:0007669"/>
    <property type="project" value="TreeGrafter"/>
</dbReference>
<evidence type="ECO:0000256" key="10">
    <source>
        <dbReference type="ARBA" id="ARBA00023125"/>
    </source>
</evidence>
<dbReference type="FunFam" id="1.10.132.60:FF:000004">
    <property type="entry name" value="DNA polymerase"/>
    <property type="match status" value="1"/>
</dbReference>
<feature type="domain" description="DNA-directed DNA polymerase family B exonuclease" evidence="16">
    <location>
        <begin position="500"/>
        <end position="743"/>
    </location>
</feature>
<dbReference type="PROSITE" id="PS00116">
    <property type="entry name" value="DNA_POLYMERASE_B"/>
    <property type="match status" value="1"/>
</dbReference>
<evidence type="ECO:0000256" key="4">
    <source>
        <dbReference type="ARBA" id="ARBA00022695"/>
    </source>
</evidence>
<organism evidence="19 20">
    <name type="scientific">Stylonychia lemnae</name>
    <name type="common">Ciliate</name>
    <dbReference type="NCBI Taxonomy" id="5949"/>
    <lineage>
        <taxon>Eukaryota</taxon>
        <taxon>Sar</taxon>
        <taxon>Alveolata</taxon>
        <taxon>Ciliophora</taxon>
        <taxon>Intramacronucleata</taxon>
        <taxon>Spirotrichea</taxon>
        <taxon>Stichotrichia</taxon>
        <taxon>Sporadotrichida</taxon>
        <taxon>Oxytrichidae</taxon>
        <taxon>Stylonychinae</taxon>
        <taxon>Stylonychia</taxon>
    </lineage>
</organism>
<comment type="similarity">
    <text evidence="2 12">Belongs to the DNA polymerase type-B family.</text>
</comment>
<dbReference type="GO" id="GO:0008270">
    <property type="term" value="F:zinc ion binding"/>
    <property type="evidence" value="ECO:0007669"/>
    <property type="project" value="UniProtKB-KW"/>
</dbReference>
<dbReference type="Pfam" id="PF03104">
    <property type="entry name" value="DNA_pol_B_exo1"/>
    <property type="match status" value="1"/>
</dbReference>
<dbReference type="InterPro" id="IPR006134">
    <property type="entry name" value="DNA-dir_DNA_pol_B_multi_dom"/>
</dbReference>
<keyword evidence="6" id="KW-0479">Metal-binding</keyword>
<dbReference type="Gene3D" id="1.10.132.60">
    <property type="entry name" value="DNA polymerase family B, C-terminal domain"/>
    <property type="match status" value="1"/>
</dbReference>
<dbReference type="EMBL" id="CCKQ01001595">
    <property type="protein sequence ID" value="CDW72707.1"/>
    <property type="molecule type" value="Genomic_DNA"/>
</dbReference>
<dbReference type="GO" id="GO:0003697">
    <property type="term" value="F:single-stranded DNA binding"/>
    <property type="evidence" value="ECO:0007669"/>
    <property type="project" value="TreeGrafter"/>
</dbReference>
<evidence type="ECO:0000256" key="8">
    <source>
        <dbReference type="ARBA" id="ARBA00022833"/>
    </source>
</evidence>